<accession>A0ABP9GM85</accession>
<evidence type="ECO:0000313" key="2">
    <source>
        <dbReference type="Proteomes" id="UP001501302"/>
    </source>
</evidence>
<dbReference type="RefSeq" id="WP_345191811.1">
    <property type="nucleotide sequence ID" value="NZ_BAABJJ010000029.1"/>
</dbReference>
<proteinExistence type="predicted"/>
<reference evidence="2" key="1">
    <citation type="journal article" date="2019" name="Int. J. Syst. Evol. Microbiol.">
        <title>The Global Catalogue of Microorganisms (GCM) 10K type strain sequencing project: providing services to taxonomists for standard genome sequencing and annotation.</title>
        <authorList>
            <consortium name="The Broad Institute Genomics Platform"/>
            <consortium name="The Broad Institute Genome Sequencing Center for Infectious Disease"/>
            <person name="Wu L."/>
            <person name="Ma J."/>
        </authorList>
    </citation>
    <scope>NUCLEOTIDE SEQUENCE [LARGE SCALE GENOMIC DNA]</scope>
    <source>
        <strain evidence="2">JCM 18285</strain>
    </source>
</reference>
<gene>
    <name evidence="1" type="ORF">GCM10023314_19400</name>
</gene>
<comment type="caution">
    <text evidence="1">The sequence shown here is derived from an EMBL/GenBank/DDBJ whole genome shotgun (WGS) entry which is preliminary data.</text>
</comment>
<dbReference type="Proteomes" id="UP001501302">
    <property type="component" value="Unassembled WGS sequence"/>
</dbReference>
<dbReference type="EMBL" id="BAABJJ010000029">
    <property type="protein sequence ID" value="GAA4946222.1"/>
    <property type="molecule type" value="Genomic_DNA"/>
</dbReference>
<evidence type="ECO:0000313" key="1">
    <source>
        <dbReference type="EMBL" id="GAA4946222.1"/>
    </source>
</evidence>
<organism evidence="1 2">
    <name type="scientific">Algibacter agarivorans</name>
    <dbReference type="NCBI Taxonomy" id="1109741"/>
    <lineage>
        <taxon>Bacteria</taxon>
        <taxon>Pseudomonadati</taxon>
        <taxon>Bacteroidota</taxon>
        <taxon>Flavobacteriia</taxon>
        <taxon>Flavobacteriales</taxon>
        <taxon>Flavobacteriaceae</taxon>
        <taxon>Algibacter</taxon>
    </lineage>
</organism>
<sequence length="118" mass="13311">MKISIYTKTYDPLDSMKTFLDFYYGLDMQFLASDLLKIGLTPKEISDAVLKAIKTGKTSGIEIRKHFMPVFTQVNTSIVNDCKLSKMGYGLVLLNANSELSSVAEWQIKILNNFFDLA</sequence>
<protein>
    <submittedName>
        <fullName evidence="1">Uncharacterized protein</fullName>
    </submittedName>
</protein>
<name>A0ABP9GM85_9FLAO</name>
<keyword evidence="2" id="KW-1185">Reference proteome</keyword>